<dbReference type="Proteomes" id="UP000289996">
    <property type="component" value="Unassembled WGS sequence"/>
</dbReference>
<dbReference type="EC" id="3.2.1.-" evidence="6"/>
<dbReference type="SUPFAM" id="SSF48208">
    <property type="entry name" value="Six-hairpin glycosidases"/>
    <property type="match status" value="1"/>
</dbReference>
<dbReference type="EMBL" id="UYIG01000163">
    <property type="protein sequence ID" value="VDG29861.1"/>
    <property type="molecule type" value="Genomic_DNA"/>
</dbReference>
<dbReference type="Pfam" id="PF01270">
    <property type="entry name" value="Glyco_hydro_8"/>
    <property type="match status" value="1"/>
</dbReference>
<reference evidence="7 8" key="1">
    <citation type="submission" date="2018-11" db="EMBL/GenBank/DDBJ databases">
        <authorList>
            <person name="Wuyts S."/>
        </authorList>
    </citation>
    <scope>NUCLEOTIDE SEQUENCE [LARGE SCALE GENOMIC DNA]</scope>
    <source>
        <strain evidence="7">Lactobacillus mudanjiangensis AMBF249</strain>
    </source>
</reference>
<evidence type="ECO:0000313" key="7">
    <source>
        <dbReference type="EMBL" id="VDG29861.1"/>
    </source>
</evidence>
<evidence type="ECO:0000256" key="4">
    <source>
        <dbReference type="ARBA" id="ARBA00023295"/>
    </source>
</evidence>
<dbReference type="GO" id="GO:0004553">
    <property type="term" value="F:hydrolase activity, hydrolyzing O-glycosyl compounds"/>
    <property type="evidence" value="ECO:0007669"/>
    <property type="project" value="InterPro"/>
</dbReference>
<feature type="active site" description="Nucleophile" evidence="5">
    <location>
        <position position="143"/>
    </location>
</feature>
<keyword evidence="6" id="KW-0624">Polysaccharide degradation</keyword>
<evidence type="ECO:0000313" key="8">
    <source>
        <dbReference type="Proteomes" id="UP000289996"/>
    </source>
</evidence>
<keyword evidence="2" id="KW-0732">Signal</keyword>
<keyword evidence="6" id="KW-0119">Carbohydrate metabolism</keyword>
<dbReference type="InterPro" id="IPR008928">
    <property type="entry name" value="6-hairpin_glycosidase_sf"/>
</dbReference>
<name>A0A660E169_9LACO</name>
<comment type="similarity">
    <text evidence="1 6">Belongs to the glycosyl hydrolase 8 (cellulase D) family.</text>
</comment>
<dbReference type="PROSITE" id="PS00812">
    <property type="entry name" value="GLYCOSYL_HYDROL_F8"/>
    <property type="match status" value="1"/>
</dbReference>
<dbReference type="InterPro" id="IPR002037">
    <property type="entry name" value="Glyco_hydro_8"/>
</dbReference>
<evidence type="ECO:0000256" key="3">
    <source>
        <dbReference type="ARBA" id="ARBA00022801"/>
    </source>
</evidence>
<protein>
    <recommendedName>
        <fullName evidence="6">Glucanase</fullName>
        <ecNumber evidence="6">3.2.1.-</ecNumber>
    </recommendedName>
</protein>
<gene>
    <name evidence="7" type="ORF">MUDAN_MDHGFNIF_01390</name>
</gene>
<dbReference type="InterPro" id="IPR012341">
    <property type="entry name" value="6hp_glycosidase-like_sf"/>
</dbReference>
<dbReference type="RefSeq" id="WP_130847091.1">
    <property type="nucleotide sequence ID" value="NZ_UYIE01000108.1"/>
</dbReference>
<evidence type="ECO:0000256" key="5">
    <source>
        <dbReference type="PROSITE-ProRule" id="PRU10058"/>
    </source>
</evidence>
<evidence type="ECO:0000256" key="6">
    <source>
        <dbReference type="RuleBase" id="RU361167"/>
    </source>
</evidence>
<proteinExistence type="inferred from homology"/>
<accession>A0A660E169</accession>
<keyword evidence="4 6" id="KW-0326">Glycosidase</keyword>
<keyword evidence="3 6" id="KW-0378">Hydrolase</keyword>
<dbReference type="InterPro" id="IPR019834">
    <property type="entry name" value="Glyco_hydro_8_CS"/>
</dbReference>
<organism evidence="7 8">
    <name type="scientific">Lactiplantibacillus mudanjiangensis</name>
    <dbReference type="NCBI Taxonomy" id="1296538"/>
    <lineage>
        <taxon>Bacteria</taxon>
        <taxon>Bacillati</taxon>
        <taxon>Bacillota</taxon>
        <taxon>Bacilli</taxon>
        <taxon>Lactobacillales</taxon>
        <taxon>Lactobacillaceae</taxon>
        <taxon>Lactiplantibacillus</taxon>
    </lineage>
</organism>
<evidence type="ECO:0000256" key="2">
    <source>
        <dbReference type="ARBA" id="ARBA00022729"/>
    </source>
</evidence>
<sequence length="389" mass="43352">MKTFKRHKYQWLIGALIILVAIALGSAIYKTQRPQATSSTTKSEIVSHYRTWKKDYLRGGQQKYVLTTSSGAKQTLSEGQGYGMLITAMVAQHGVKSQKIFNQLTRYYLAHQVSSTKPLMAWRQTQRQGKMQSTTAEKTSATDGDLDIAYALILADEQWGSKGTYNYQQLAKKLIGAIKTYELNSTTKLPLVGDWATSKSTKNLVRPSDLITAYFRKFASYTGDGSWTQVAQRSQTTLQKLSAAQSTGLMADFVTVTGTGLTLGTVQPKQVASSHDAQYGYNACRIPWRVTYDYQLNHSRVSQKIAKKMLTFFTKQSKIKAIYTLKGQAVTSYTNQAFTTPVVYSAQALSNQVLTKRYANALSVKIDNHDYYPATIQMLMLLMSGSIGK</sequence>
<evidence type="ECO:0000256" key="1">
    <source>
        <dbReference type="ARBA" id="ARBA00009209"/>
    </source>
</evidence>
<dbReference type="PRINTS" id="PR00735">
    <property type="entry name" value="GLHYDRLASE8"/>
</dbReference>
<dbReference type="Gene3D" id="1.50.10.10">
    <property type="match status" value="1"/>
</dbReference>
<dbReference type="AlphaFoldDB" id="A0A660E169"/>
<dbReference type="GO" id="GO:0000272">
    <property type="term" value="P:polysaccharide catabolic process"/>
    <property type="evidence" value="ECO:0007669"/>
    <property type="project" value="UniProtKB-KW"/>
</dbReference>
<dbReference type="OrthoDB" id="9803461at2"/>
<keyword evidence="8" id="KW-1185">Reference proteome</keyword>